<dbReference type="Gene3D" id="2.80.10.50">
    <property type="match status" value="1"/>
</dbReference>
<comment type="similarity">
    <text evidence="2">Belongs to the PPR family. PCMP-H subfamily.</text>
</comment>
<keyword evidence="5" id="KW-0496">Mitochondrion</keyword>
<evidence type="ECO:0000259" key="7">
    <source>
        <dbReference type="Pfam" id="PF07944"/>
    </source>
</evidence>
<evidence type="ECO:0000313" key="10">
    <source>
        <dbReference type="EMBL" id="TVU08172.1"/>
    </source>
</evidence>
<evidence type="ECO:0000313" key="11">
    <source>
        <dbReference type="Proteomes" id="UP000324897"/>
    </source>
</evidence>
<dbReference type="InterPro" id="IPR049046">
    <property type="entry name" value="Beta-AFase-like_GH127_middle"/>
</dbReference>
<dbReference type="Pfam" id="PF14432">
    <property type="entry name" value="DYW_deaminase"/>
    <property type="match status" value="1"/>
</dbReference>
<dbReference type="PANTHER" id="PTHR31151:SF5">
    <property type="entry name" value="ALPHA-L-ARABINOFURANOSIDASE B ARABINOSE-BINDING DOMAIN-CONTAINING PROTEIN"/>
    <property type="match status" value="1"/>
</dbReference>
<dbReference type="Pfam" id="PF20431">
    <property type="entry name" value="E_motif"/>
    <property type="match status" value="1"/>
</dbReference>
<organism evidence="10 11">
    <name type="scientific">Eragrostis curvula</name>
    <name type="common">weeping love grass</name>
    <dbReference type="NCBI Taxonomy" id="38414"/>
    <lineage>
        <taxon>Eukaryota</taxon>
        <taxon>Viridiplantae</taxon>
        <taxon>Streptophyta</taxon>
        <taxon>Embryophyta</taxon>
        <taxon>Tracheophyta</taxon>
        <taxon>Spermatophyta</taxon>
        <taxon>Magnoliopsida</taxon>
        <taxon>Liliopsida</taxon>
        <taxon>Poales</taxon>
        <taxon>Poaceae</taxon>
        <taxon>PACMAD clade</taxon>
        <taxon>Chloridoideae</taxon>
        <taxon>Eragrostideae</taxon>
        <taxon>Eragrostidinae</taxon>
        <taxon>Eragrostis</taxon>
    </lineage>
</organism>
<feature type="domain" description="Non-reducing end beta-L-arabinofuranosidase-like GH127 middle" evidence="9">
    <location>
        <begin position="1105"/>
        <end position="1207"/>
    </location>
</feature>
<evidence type="ECO:0000259" key="9">
    <source>
        <dbReference type="Pfam" id="PF20736"/>
    </source>
</evidence>
<feature type="repeat" description="PPR" evidence="6">
    <location>
        <begin position="356"/>
        <end position="390"/>
    </location>
</feature>
<dbReference type="NCBIfam" id="TIGR00756">
    <property type="entry name" value="PPR"/>
    <property type="match status" value="2"/>
</dbReference>
<comment type="caution">
    <text evidence="10">The sequence shown here is derived from an EMBL/GenBank/DDBJ whole genome shotgun (WGS) entry which is preliminary data.</text>
</comment>
<gene>
    <name evidence="10" type="ORF">EJB05_41563</name>
</gene>
<evidence type="ECO:0000256" key="2">
    <source>
        <dbReference type="ARBA" id="ARBA00006643"/>
    </source>
</evidence>
<dbReference type="FunFam" id="1.25.40.10:FF:000366">
    <property type="entry name" value="Pentatricopeptide (PPR) repeat-containing protein"/>
    <property type="match status" value="1"/>
</dbReference>
<dbReference type="Gramene" id="TVU08172">
    <property type="protein sequence ID" value="TVU08172"/>
    <property type="gene ID" value="EJB05_41563"/>
</dbReference>
<evidence type="ECO:0000256" key="4">
    <source>
        <dbReference type="ARBA" id="ARBA00022946"/>
    </source>
</evidence>
<dbReference type="InterPro" id="IPR032867">
    <property type="entry name" value="DYW_dom"/>
</dbReference>
<dbReference type="InterPro" id="IPR011990">
    <property type="entry name" value="TPR-like_helical_dom_sf"/>
</dbReference>
<evidence type="ECO:0000259" key="8">
    <source>
        <dbReference type="Pfam" id="PF14432"/>
    </source>
</evidence>
<reference evidence="10 11" key="1">
    <citation type="journal article" date="2019" name="Sci. Rep.">
        <title>A high-quality genome of Eragrostis curvula grass provides insights into Poaceae evolution and supports new strategies to enhance forage quality.</title>
        <authorList>
            <person name="Carballo J."/>
            <person name="Santos B.A.C.M."/>
            <person name="Zappacosta D."/>
            <person name="Garbus I."/>
            <person name="Selva J.P."/>
            <person name="Gallo C.A."/>
            <person name="Diaz A."/>
            <person name="Albertini E."/>
            <person name="Caccamo M."/>
            <person name="Echenique V."/>
        </authorList>
    </citation>
    <scope>NUCLEOTIDE SEQUENCE [LARGE SCALE GENOMIC DNA]</scope>
    <source>
        <strain evidence="11">cv. Victoria</strain>
        <tissue evidence="10">Leaf</tissue>
    </source>
</reference>
<protein>
    <submittedName>
        <fullName evidence="10">Uncharacterized protein</fullName>
    </submittedName>
</protein>
<feature type="repeat" description="PPR" evidence="6">
    <location>
        <begin position="286"/>
        <end position="316"/>
    </location>
</feature>
<dbReference type="SUPFAM" id="SSF48208">
    <property type="entry name" value="Six-hairpin glycosidases"/>
    <property type="match status" value="1"/>
</dbReference>
<evidence type="ECO:0000256" key="1">
    <source>
        <dbReference type="ARBA" id="ARBA00004173"/>
    </source>
</evidence>
<evidence type="ECO:0000256" key="5">
    <source>
        <dbReference type="ARBA" id="ARBA00023128"/>
    </source>
</evidence>
<dbReference type="PANTHER" id="PTHR31151">
    <property type="entry name" value="PROLINE-TRNA LIGASE (DUF1680)"/>
    <property type="match status" value="1"/>
</dbReference>
<feature type="domain" description="Non-reducing end beta-L-arabinofuranosidase-like GH127 catalytic" evidence="7">
    <location>
        <begin position="697"/>
        <end position="1092"/>
    </location>
</feature>
<feature type="repeat" description="PPR" evidence="6">
    <location>
        <begin position="101"/>
        <end position="135"/>
    </location>
</feature>
<proteinExistence type="inferred from homology"/>
<dbReference type="OrthoDB" id="646860at2759"/>
<keyword evidence="11" id="KW-1185">Reference proteome</keyword>
<dbReference type="GO" id="GO:0005739">
    <property type="term" value="C:mitochondrion"/>
    <property type="evidence" value="ECO:0007669"/>
    <property type="project" value="UniProtKB-SubCell"/>
</dbReference>
<dbReference type="Pfam" id="PF07944">
    <property type="entry name" value="Beta-AFase-like_GH127_cat"/>
    <property type="match status" value="1"/>
</dbReference>
<dbReference type="GO" id="GO:0005975">
    <property type="term" value="P:carbohydrate metabolic process"/>
    <property type="evidence" value="ECO:0007669"/>
    <property type="project" value="InterPro"/>
</dbReference>
<dbReference type="FunFam" id="1.25.40.10:FF:000144">
    <property type="entry name" value="Pentatricopeptide repeat-containing protein, mitochondrial"/>
    <property type="match status" value="1"/>
</dbReference>
<feature type="non-terminal residue" evidence="10">
    <location>
        <position position="1"/>
    </location>
</feature>
<sequence length="1477" mass="162653">MLAAHGIRRLAVSTVHFARRAASGVATLPGGGAARFHDYDAAITACVERRALWEGRQVHARMVTAGYRPALYLATRLVIMYARCGALEDARNVLDGMPERNVVSWTAMISGYSQNGRPDQAWGLFVTMLKDGCRPNEFTLASVLTSCTGPQGIYQIKQVHSLAVRTNFELHMFVGSSLLDMYAKSETIQEARRVFDMLPVRDVVSYTAIISGYTHLGLDEEALDLFRQLYSEGMQCNQVTFTALLNALSGLASLDYGKQNSLIDMYSKCGKLLYSQRVFDNMPERSVVSWNAILMGYGRHGLAHEVVRLFRCMREELKPDSVTLLAVLSGCSHGGLVDEGLDMFDLTVKEQSTVLNIEHYGCVIDLLGRSGRLEKALNLIEKMPFEPTKAIWGSLLGACRAHANVQVGELVSQKLLEIEPENAGNYVILSNIYAAAGMWKDVFRVRKLMLKKTVIKEPGRSWIILDKVIHTFHSSERFHPRREDINAKIEEIYVAIKAAGFIPDLSCVLHDVDDELKEHMLLGHSEKLAITFGLMSTPSGFTIRAHLIITWSSDKRLRLYTRGKTATFHSFARSPAGRGRSPMARSPGGSSLAAAAAAAMLLLCTALERGAALHLCVDRLFNDTHGRHEDGLPHLTPTEEATWMALLPRKLRGGGNARAEFDWLALYRSLTRGGDPDGAAGRPGPGELLSPASLHDVRLDDGEPSMYWQAQQTNLEYLLYLDPDRLTWTYRQQAGLPTVGDPYGGWEAPDGQLRGHFAGHYLSASAHTWASTHNDTLKERMTRVVDILNHCQKKMGTGYLSAYPETEFDAYEQLAEAWSPYYTVHKIMQGLLDQYTLAGNQKGLDMVVWMTDYFSNRVKNMIQSYTIQRHWEAMNEETGGLNDVMYQLYTITGDQKHLTMAHLFDKPCFLGPLGLHGDDISGLHVNTHLPVLVGAQKRYEVFGDHLYKDISTFLFDVVNSSHTFATGGTSTMEHWHDPKRLVDEIKISSNEETCATYNFLKVSQNLFRWTKEAKYADHYERLLINGIMGNQRGRQPGVMLYFLPMGPGRSKSISGRPPSGLPPKNPGGWGGPNDTFWCCYGTGIESFSKLGDSIYFLEEGEIPGLYIIQYIPSTFDWKAAGLTVKQQAKPLFSTDHYFKVSLSVSAKGEARLAKVSVRIPSWTSTDGATATLNGQKLKLTSVGNSSNGGFLSVTKLWGDDTLTLQFPITLRAEAIKDDRPEYSFIQAVLFGPHLLAGLTHGSLPVTNSNHSNDGLTPGIWEVNVTGVNSVTGWVTPICSESLNPQLVTLTQSSGGQTRVLSVSISDGKLAMQEEPDPGSDACVHATFRIYGPAGSGGLKGQNLTIEAFDKPGMAVTNTLTVGRPDGRDTLFNAVPGLDGTPGSVSLELVTRPGCFVTAPAGSNATQVGCLCNDAGASGNDTAFRNAASFVRAAPLRRYHPLSFAARGTERNFLLEPLRSLQDEFYTVYFSLVSDADS</sequence>
<dbReference type="GO" id="GO:0008270">
    <property type="term" value="F:zinc ion binding"/>
    <property type="evidence" value="ECO:0007669"/>
    <property type="project" value="InterPro"/>
</dbReference>
<dbReference type="Pfam" id="PF01535">
    <property type="entry name" value="PPR"/>
    <property type="match status" value="4"/>
</dbReference>
<dbReference type="Proteomes" id="UP000324897">
    <property type="component" value="Chromosome 3"/>
</dbReference>
<dbReference type="Gene3D" id="1.25.40.10">
    <property type="entry name" value="Tetratricopeptide repeat domain"/>
    <property type="match status" value="3"/>
</dbReference>
<dbReference type="PROSITE" id="PS51375">
    <property type="entry name" value="PPR"/>
    <property type="match status" value="4"/>
</dbReference>
<dbReference type="InterPro" id="IPR012878">
    <property type="entry name" value="Beta-AFase-like_GH127_cat"/>
</dbReference>
<dbReference type="FunFam" id="1.25.40.10:FF:000488">
    <property type="entry name" value="Pentatricopeptide repeat-containing protein, mitochondrial"/>
    <property type="match status" value="1"/>
</dbReference>
<comment type="subcellular location">
    <subcellularLocation>
        <location evidence="1">Mitochondrion</location>
    </subcellularLocation>
</comment>
<dbReference type="InterPro" id="IPR046848">
    <property type="entry name" value="E_motif"/>
</dbReference>
<keyword evidence="3" id="KW-0677">Repeat</keyword>
<evidence type="ECO:0000256" key="3">
    <source>
        <dbReference type="ARBA" id="ARBA00022737"/>
    </source>
</evidence>
<name>A0A5J9TA37_9POAL</name>
<dbReference type="Pfam" id="PF13041">
    <property type="entry name" value="PPR_2"/>
    <property type="match status" value="2"/>
</dbReference>
<accession>A0A5J9TA37</accession>
<dbReference type="InterPro" id="IPR008928">
    <property type="entry name" value="6-hairpin_glycosidase_sf"/>
</dbReference>
<keyword evidence="4" id="KW-0809">Transit peptide</keyword>
<dbReference type="FunFam" id="1.25.40.10:FF:000501">
    <property type="entry name" value="Putative pentatricopeptide repeat-containing protein mitochondrial"/>
    <property type="match status" value="1"/>
</dbReference>
<feature type="domain" description="DYW" evidence="8">
    <location>
        <begin position="500"/>
        <end position="545"/>
    </location>
</feature>
<evidence type="ECO:0000256" key="6">
    <source>
        <dbReference type="PROSITE-ProRule" id="PRU00708"/>
    </source>
</evidence>
<dbReference type="Pfam" id="PF20736">
    <property type="entry name" value="Glyco_hydro127M"/>
    <property type="match status" value="1"/>
</dbReference>
<dbReference type="EMBL" id="RWGY01000039">
    <property type="protein sequence ID" value="TVU08172.1"/>
    <property type="molecule type" value="Genomic_DNA"/>
</dbReference>
<dbReference type="InterPro" id="IPR002885">
    <property type="entry name" value="PPR_rpt"/>
</dbReference>
<feature type="repeat" description="PPR" evidence="6">
    <location>
        <begin position="202"/>
        <end position="236"/>
    </location>
</feature>